<evidence type="ECO:0000313" key="2">
    <source>
        <dbReference type="EMBL" id="KAJ3216807.1"/>
    </source>
</evidence>
<evidence type="ECO:0000313" key="3">
    <source>
        <dbReference type="Proteomes" id="UP001211065"/>
    </source>
</evidence>
<feature type="region of interest" description="Disordered" evidence="1">
    <location>
        <begin position="53"/>
        <end position="81"/>
    </location>
</feature>
<protein>
    <submittedName>
        <fullName evidence="2">Uncharacterized protein</fullName>
    </submittedName>
</protein>
<sequence>MQDPLSFYKDVIYKSFSPEKTNTMNQLMKRRIKFSVFYDRTHRPGGKERWRRLNSAGKTTGNLSVNKKKKSQNNNAFGRPEKKTTVCCNHTEGFKNIELWSKISDSLMLYSSVPYEKALKQKQIFLTLSFQKAFQLLAEEFSEGKFTPLLTPIKNCLAYGKACGIFFGKNLSTKHRFLKFIKKVARAFKPTSNWLR</sequence>
<dbReference type="AlphaFoldDB" id="A0AAD5XUR2"/>
<dbReference type="EMBL" id="JADGJW010000459">
    <property type="protein sequence ID" value="KAJ3216807.1"/>
    <property type="molecule type" value="Genomic_DNA"/>
</dbReference>
<comment type="caution">
    <text evidence="2">The sequence shown here is derived from an EMBL/GenBank/DDBJ whole genome shotgun (WGS) entry which is preliminary data.</text>
</comment>
<gene>
    <name evidence="2" type="ORF">HK099_005710</name>
</gene>
<feature type="compositionally biased region" description="Polar residues" evidence="1">
    <location>
        <begin position="56"/>
        <end position="65"/>
    </location>
</feature>
<name>A0AAD5XUR2_9FUNG</name>
<reference evidence="2" key="1">
    <citation type="submission" date="2020-05" db="EMBL/GenBank/DDBJ databases">
        <title>Phylogenomic resolution of chytrid fungi.</title>
        <authorList>
            <person name="Stajich J.E."/>
            <person name="Amses K."/>
            <person name="Simmons R."/>
            <person name="Seto K."/>
            <person name="Myers J."/>
            <person name="Bonds A."/>
            <person name="Quandt C.A."/>
            <person name="Barry K."/>
            <person name="Liu P."/>
            <person name="Grigoriev I."/>
            <person name="Longcore J.E."/>
            <person name="James T.Y."/>
        </authorList>
    </citation>
    <scope>NUCLEOTIDE SEQUENCE</scope>
    <source>
        <strain evidence="2">JEL0476</strain>
    </source>
</reference>
<dbReference type="Proteomes" id="UP001211065">
    <property type="component" value="Unassembled WGS sequence"/>
</dbReference>
<keyword evidence="3" id="KW-1185">Reference proteome</keyword>
<evidence type="ECO:0000256" key="1">
    <source>
        <dbReference type="SAM" id="MobiDB-lite"/>
    </source>
</evidence>
<organism evidence="2 3">
    <name type="scientific">Clydaea vesicula</name>
    <dbReference type="NCBI Taxonomy" id="447962"/>
    <lineage>
        <taxon>Eukaryota</taxon>
        <taxon>Fungi</taxon>
        <taxon>Fungi incertae sedis</taxon>
        <taxon>Chytridiomycota</taxon>
        <taxon>Chytridiomycota incertae sedis</taxon>
        <taxon>Chytridiomycetes</taxon>
        <taxon>Lobulomycetales</taxon>
        <taxon>Lobulomycetaceae</taxon>
        <taxon>Clydaea</taxon>
    </lineage>
</organism>
<accession>A0AAD5XUR2</accession>
<proteinExistence type="predicted"/>